<evidence type="ECO:0000256" key="7">
    <source>
        <dbReference type="SAM" id="MobiDB-lite"/>
    </source>
</evidence>
<feature type="transmembrane region" description="Helical" evidence="8">
    <location>
        <begin position="89"/>
        <end position="116"/>
    </location>
</feature>
<comment type="caution">
    <text evidence="10">The sequence shown here is derived from an EMBL/GenBank/DDBJ whole genome shotgun (WGS) entry which is preliminary data.</text>
</comment>
<feature type="transmembrane region" description="Helical" evidence="8">
    <location>
        <begin position="20"/>
        <end position="41"/>
    </location>
</feature>
<dbReference type="Proteomes" id="UP001597119">
    <property type="component" value="Unassembled WGS sequence"/>
</dbReference>
<feature type="domain" description="TRASH" evidence="9">
    <location>
        <begin position="165"/>
        <end position="201"/>
    </location>
</feature>
<keyword evidence="5 8" id="KW-1133">Transmembrane helix</keyword>
<feature type="transmembrane region" description="Helical" evidence="8">
    <location>
        <begin position="289"/>
        <end position="313"/>
    </location>
</feature>
<evidence type="ECO:0000256" key="1">
    <source>
        <dbReference type="ARBA" id="ARBA00004651"/>
    </source>
</evidence>
<dbReference type="InterPro" id="IPR005524">
    <property type="entry name" value="DUF318"/>
</dbReference>
<gene>
    <name evidence="10" type="ORF">ACFR9U_21290</name>
</gene>
<evidence type="ECO:0000313" key="10">
    <source>
        <dbReference type="EMBL" id="MFD1589520.1"/>
    </source>
</evidence>
<evidence type="ECO:0000256" key="5">
    <source>
        <dbReference type="ARBA" id="ARBA00022989"/>
    </source>
</evidence>
<dbReference type="InterPro" id="IPR012348">
    <property type="entry name" value="RNR-like"/>
</dbReference>
<dbReference type="Pfam" id="PF03773">
    <property type="entry name" value="ArsP_1"/>
    <property type="match status" value="1"/>
</dbReference>
<dbReference type="SUPFAM" id="SSF47240">
    <property type="entry name" value="Ferritin-like"/>
    <property type="match status" value="1"/>
</dbReference>
<feature type="compositionally biased region" description="Gly residues" evidence="7">
    <location>
        <begin position="456"/>
        <end position="467"/>
    </location>
</feature>
<feature type="transmembrane region" description="Helical" evidence="8">
    <location>
        <begin position="261"/>
        <end position="283"/>
    </location>
</feature>
<evidence type="ECO:0000313" key="11">
    <source>
        <dbReference type="Proteomes" id="UP001597119"/>
    </source>
</evidence>
<feature type="transmembrane region" description="Helical" evidence="8">
    <location>
        <begin position="378"/>
        <end position="397"/>
    </location>
</feature>
<dbReference type="InterPro" id="IPR011017">
    <property type="entry name" value="TRASH_dom"/>
</dbReference>
<keyword evidence="4 8" id="KW-0812">Transmembrane</keyword>
<keyword evidence="3" id="KW-1003">Cell membrane</keyword>
<protein>
    <submittedName>
        <fullName evidence="10">Permease</fullName>
    </submittedName>
</protein>
<comment type="subcellular location">
    <subcellularLocation>
        <location evidence="1">Cell membrane</location>
        <topology evidence="1">Multi-pass membrane protein</topology>
    </subcellularLocation>
</comment>
<dbReference type="RefSeq" id="WP_247380942.1">
    <property type="nucleotide sequence ID" value="NZ_JALLGV010000009.1"/>
</dbReference>
<feature type="domain" description="TRASH" evidence="9">
    <location>
        <begin position="409"/>
        <end position="445"/>
    </location>
</feature>
<feature type="region of interest" description="Disordered" evidence="7">
    <location>
        <begin position="444"/>
        <end position="467"/>
    </location>
</feature>
<dbReference type="InterPro" id="IPR009078">
    <property type="entry name" value="Ferritin-like_SF"/>
</dbReference>
<dbReference type="AlphaFoldDB" id="A0ABD6CH28"/>
<organism evidence="10 11">
    <name type="scientific">Halorientalis brevis</name>
    <dbReference type="NCBI Taxonomy" id="1126241"/>
    <lineage>
        <taxon>Archaea</taxon>
        <taxon>Methanobacteriati</taxon>
        <taxon>Methanobacteriota</taxon>
        <taxon>Stenosarchaea group</taxon>
        <taxon>Halobacteria</taxon>
        <taxon>Halobacteriales</taxon>
        <taxon>Haloarculaceae</taxon>
        <taxon>Halorientalis</taxon>
    </lineage>
</organism>
<evidence type="ECO:0000256" key="6">
    <source>
        <dbReference type="ARBA" id="ARBA00023136"/>
    </source>
</evidence>
<dbReference type="GO" id="GO:0005886">
    <property type="term" value="C:plasma membrane"/>
    <property type="evidence" value="ECO:0007669"/>
    <property type="project" value="UniProtKB-SubCell"/>
</dbReference>
<evidence type="ECO:0000256" key="4">
    <source>
        <dbReference type="ARBA" id="ARBA00022692"/>
    </source>
</evidence>
<keyword evidence="11" id="KW-1185">Reference proteome</keyword>
<proteinExistence type="inferred from homology"/>
<keyword evidence="6 8" id="KW-0472">Membrane</keyword>
<dbReference type="PANTHER" id="PTHR42775">
    <property type="entry name" value="PERMEASE RV2963-RELATED"/>
    <property type="match status" value="1"/>
</dbReference>
<evidence type="ECO:0000256" key="8">
    <source>
        <dbReference type="SAM" id="Phobius"/>
    </source>
</evidence>
<dbReference type="Gene3D" id="1.10.620.20">
    <property type="entry name" value="Ribonucleotide Reductase, subunit A"/>
    <property type="match status" value="1"/>
</dbReference>
<reference evidence="10 11" key="1">
    <citation type="journal article" date="2019" name="Int. J. Syst. Evol. Microbiol.">
        <title>The Global Catalogue of Microorganisms (GCM) 10K type strain sequencing project: providing services to taxonomists for standard genome sequencing and annotation.</title>
        <authorList>
            <consortium name="The Broad Institute Genomics Platform"/>
            <consortium name="The Broad Institute Genome Sequencing Center for Infectious Disease"/>
            <person name="Wu L."/>
            <person name="Ma J."/>
        </authorList>
    </citation>
    <scope>NUCLEOTIDE SEQUENCE [LARGE SCALE GENOMIC DNA]</scope>
    <source>
        <strain evidence="10 11">CGMCC 1.12125</strain>
    </source>
</reference>
<evidence type="ECO:0000256" key="2">
    <source>
        <dbReference type="ARBA" id="ARBA00006386"/>
    </source>
</evidence>
<name>A0ABD6CH28_9EURY</name>
<feature type="transmembrane region" description="Helical" evidence="8">
    <location>
        <begin position="325"/>
        <end position="349"/>
    </location>
</feature>
<dbReference type="PANTHER" id="PTHR42775:SF1">
    <property type="entry name" value="PERMEASE RV2963-RELATED"/>
    <property type="match status" value="1"/>
</dbReference>
<evidence type="ECO:0000256" key="3">
    <source>
        <dbReference type="ARBA" id="ARBA00022475"/>
    </source>
</evidence>
<feature type="transmembrane region" description="Helical" evidence="8">
    <location>
        <begin position="61"/>
        <end position="83"/>
    </location>
</feature>
<feature type="transmembrane region" description="Helical" evidence="8">
    <location>
        <begin position="123"/>
        <end position="141"/>
    </location>
</feature>
<feature type="transmembrane region" description="Helical" evidence="8">
    <location>
        <begin position="230"/>
        <end position="249"/>
    </location>
</feature>
<dbReference type="SMART" id="SM00746">
    <property type="entry name" value="TRASH"/>
    <property type="match status" value="2"/>
</dbReference>
<comment type="similarity">
    <text evidence="2">Belongs to the UPF0718 family.</text>
</comment>
<sequence length="467" mass="51005">MQATLVDGIFESLRIGVGFLWTAAWAIIMGLVITSLVQVYVSKERMARVLGSENLSGLTKAMLFGAASSGCSFGAVAIGKGLFKKGAHVVNVLAFMFASTNLIVELGLMILILLGWEFLVAELLGGVILIAVMAVIVHLTLPENLFEQVREELAERDHDQGVTEDPTCGMEGTDDYSLTTDGDETLKFCSAGCMETYQQEVASSGSWREELLSWGGWYKLGNQYRKEWSMIWKDVVAGFLISGFVIVFVPQRVWNALFLQGDGLLVSAENAVMGVAIAVLSFVGSMGNVPFAVALWGGGISFAGVIAFVYADLITVPVLNVYRKYYGWTVMAYILGVFFVTMAFTGFLMEELFSALGIVPNLAGGQTATEQTYFEFNYTFYLNLIAFALSGILLYVYRRGLGAPGQYRDPVCGMRTDDSGPSLTHDDETYYFCSNRCKESFQKHPAEFSHKHPQGSGTGPAGGHDHH</sequence>
<dbReference type="InterPro" id="IPR053166">
    <property type="entry name" value="UPF0718_permease"/>
</dbReference>
<evidence type="ECO:0000259" key="9">
    <source>
        <dbReference type="SMART" id="SM00746"/>
    </source>
</evidence>
<dbReference type="EMBL" id="JBHUDJ010000015">
    <property type="protein sequence ID" value="MFD1589520.1"/>
    <property type="molecule type" value="Genomic_DNA"/>
</dbReference>
<accession>A0ABD6CH28</accession>